<name>A0A162TT51_PHYB8</name>
<dbReference type="RefSeq" id="XP_018287623.1">
    <property type="nucleotide sequence ID" value="XM_018441600.1"/>
</dbReference>
<protein>
    <submittedName>
        <fullName evidence="1">Uncharacterized protein</fullName>
    </submittedName>
</protein>
<organism evidence="1 2">
    <name type="scientific">Phycomyces blakesleeanus (strain ATCC 8743b / DSM 1359 / FGSC 10004 / NBRC 33097 / NRRL 1555)</name>
    <dbReference type="NCBI Taxonomy" id="763407"/>
    <lineage>
        <taxon>Eukaryota</taxon>
        <taxon>Fungi</taxon>
        <taxon>Fungi incertae sedis</taxon>
        <taxon>Mucoromycota</taxon>
        <taxon>Mucoromycotina</taxon>
        <taxon>Mucoromycetes</taxon>
        <taxon>Mucorales</taxon>
        <taxon>Phycomycetaceae</taxon>
        <taxon>Phycomyces</taxon>
    </lineage>
</organism>
<dbReference type="EMBL" id="KV440991">
    <property type="protein sequence ID" value="OAD69583.1"/>
    <property type="molecule type" value="Genomic_DNA"/>
</dbReference>
<evidence type="ECO:0000313" key="2">
    <source>
        <dbReference type="Proteomes" id="UP000077315"/>
    </source>
</evidence>
<accession>A0A162TT51</accession>
<dbReference type="Proteomes" id="UP000077315">
    <property type="component" value="Unassembled WGS sequence"/>
</dbReference>
<dbReference type="InParanoid" id="A0A162TT51"/>
<dbReference type="VEuPathDB" id="FungiDB:PHYBLDRAFT_66195"/>
<gene>
    <name evidence="1" type="ORF">PHYBLDRAFT_66195</name>
</gene>
<dbReference type="GeneID" id="29002506"/>
<keyword evidence="2" id="KW-1185">Reference proteome</keyword>
<dbReference type="AlphaFoldDB" id="A0A162TT51"/>
<evidence type="ECO:0000313" key="1">
    <source>
        <dbReference type="EMBL" id="OAD69583.1"/>
    </source>
</evidence>
<reference evidence="2" key="1">
    <citation type="submission" date="2015-06" db="EMBL/GenBank/DDBJ databases">
        <title>Expansion of signal transduction pathways in fungi by whole-genome duplication.</title>
        <authorList>
            <consortium name="DOE Joint Genome Institute"/>
            <person name="Corrochano L.M."/>
            <person name="Kuo A."/>
            <person name="Marcet-Houben M."/>
            <person name="Polaino S."/>
            <person name="Salamov A."/>
            <person name="Villalobos J.M."/>
            <person name="Alvarez M.I."/>
            <person name="Avalos J."/>
            <person name="Benito E.P."/>
            <person name="Benoit I."/>
            <person name="Burger G."/>
            <person name="Camino L.P."/>
            <person name="Canovas D."/>
            <person name="Cerda-Olmedo E."/>
            <person name="Cheng J.-F."/>
            <person name="Dominguez A."/>
            <person name="Elias M."/>
            <person name="Eslava A.P."/>
            <person name="Glaser F."/>
            <person name="Grimwood J."/>
            <person name="Gutierrez G."/>
            <person name="Heitman J."/>
            <person name="Henrissat B."/>
            <person name="Iturriaga E.A."/>
            <person name="Lang B.F."/>
            <person name="Lavin J.L."/>
            <person name="Lee S."/>
            <person name="Li W."/>
            <person name="Lindquist E."/>
            <person name="Lopez-Garcia S."/>
            <person name="Luque E.M."/>
            <person name="Marcos A.T."/>
            <person name="Martin J."/>
            <person name="McCluskey K."/>
            <person name="Medina H.R."/>
            <person name="Miralles-Duran A."/>
            <person name="Miyazaki A."/>
            <person name="Munoz-Torres E."/>
            <person name="Oguiza J.A."/>
            <person name="Ohm R."/>
            <person name="Olmedo M."/>
            <person name="Orejas M."/>
            <person name="Ortiz-Castellanos L."/>
            <person name="Pisabarro A.G."/>
            <person name="Rodriguez-Romero J."/>
            <person name="Ruiz-Herrera J."/>
            <person name="Ruiz-Vazquez R."/>
            <person name="Sanz C."/>
            <person name="Schackwitz W."/>
            <person name="Schmutz J."/>
            <person name="Shahriari M."/>
            <person name="Shelest E."/>
            <person name="Silva-Franco F."/>
            <person name="Soanes D."/>
            <person name="Syed K."/>
            <person name="Tagua V.G."/>
            <person name="Talbot N.J."/>
            <person name="Thon M."/>
            <person name="De vries R.P."/>
            <person name="Wiebenga A."/>
            <person name="Yadav J.S."/>
            <person name="Braun E.L."/>
            <person name="Baker S."/>
            <person name="Garre V."/>
            <person name="Horwitz B."/>
            <person name="Torres-Martinez S."/>
            <person name="Idnurm A."/>
            <person name="Herrera-Estrella A."/>
            <person name="Gabaldon T."/>
            <person name="Grigoriev I.V."/>
        </authorList>
    </citation>
    <scope>NUCLEOTIDE SEQUENCE [LARGE SCALE GENOMIC DNA]</scope>
    <source>
        <strain evidence="2">NRRL 1555(-)</strain>
    </source>
</reference>
<sequence length="227" mass="26401">MDSQEQVLLELLWFEENVFVPWYSILLQGQGDIDHNIFLPVVCKIIYFGQYHIARRAKTVANRTTYQSSSSPFDQTTVFVAGTGQDRAVVRPDPRKGCTCFWQWSLVYLRPQVSCRLFFFGVTMQKLLAMGSLPSVDDFFSNLGLFQITQRYSLFNVILALVRFSCMRIQIWVNILGRAAKTAVWNTLIVAFSHRIHVRRRLSRVLCKEIVFFWPVQKITRAYSRLG</sequence>
<proteinExistence type="predicted"/>